<dbReference type="InterPro" id="IPR013767">
    <property type="entry name" value="PAS_fold"/>
</dbReference>
<dbReference type="PANTHER" id="PTHR44757:SF2">
    <property type="entry name" value="BIOFILM ARCHITECTURE MAINTENANCE PROTEIN MBAA"/>
    <property type="match status" value="1"/>
</dbReference>
<comment type="cofactor">
    <cofactor evidence="1">
        <name>Mg(2+)</name>
        <dbReference type="ChEBI" id="CHEBI:18420"/>
    </cofactor>
</comment>
<keyword evidence="12" id="KW-1185">Reference proteome</keyword>
<evidence type="ECO:0000259" key="10">
    <source>
        <dbReference type="PROSITE" id="PS50887"/>
    </source>
</evidence>
<dbReference type="PROSITE" id="PS50887">
    <property type="entry name" value="GGDEF"/>
    <property type="match status" value="1"/>
</dbReference>
<dbReference type="InterPro" id="IPR033479">
    <property type="entry name" value="dCache_1"/>
</dbReference>
<evidence type="ECO:0000256" key="3">
    <source>
        <dbReference type="ARBA" id="ARBA00022475"/>
    </source>
</evidence>
<dbReference type="InterPro" id="IPR035965">
    <property type="entry name" value="PAS-like_dom_sf"/>
</dbReference>
<feature type="transmembrane region" description="Helical" evidence="7">
    <location>
        <begin position="21"/>
        <end position="43"/>
    </location>
</feature>
<dbReference type="GO" id="GO:0005886">
    <property type="term" value="C:plasma membrane"/>
    <property type="evidence" value="ECO:0007669"/>
    <property type="project" value="UniProtKB-SubCell"/>
</dbReference>
<name>A0A7W5H073_9GAMM</name>
<sequence length="669" mass="74506">MFKKMMRGALARRLQTLQGRLLVGLVLTWLAIIGLLLGVAWGIGQTLVGEANLTHLGYQAEMLSRGLQDRLGQRFNALTHFTEQLADGPADEVGERLDENRSLLAYFEGVVIIEADGTVVADIPEVPGRVGLDTTSREFFQSMRHAPWPFVSRPFVGRVSEEPLVLMLVPRFTAEGEFNGMVGGLLNLAHGHFFRSIASQSFEHEGHVAIFQPNGEPVFVPHSLNGQVETLQRQDPLDFQLALDGWQGETRHQLGGESMLVAYRQVWEADWIVAMMMPRSAVLAPLHAFLERLWWTWLVAILLMLVATRWWVGRQLTPLHRLEQQIDEVGAGTRHQLAISSNLTELTQVSNAFNNLENERREALNHLRDRQTFLDAVLGSTPTGMFIADLEGQISYLNPALESLLGLPEKDPTSVIWERIHQEDRQGALDLWRHTLAHGSDFVRQLRVHDAQGELLWVEVHASQVQGSDKPLGIVGTVKDITERRHQEALQRWEAEHDPLTGLLNRRGFERRLEEALADFTKIGTPSALVLFDLDHFKPVNDEGGHALGDELLRRVAAVVTRETRRSDHLARQGGDEFGLLMPSCTLRQAEKIAESIRTAIAQASVRHAGKDYFVTASLGLTSFRPGDDSLATVLDRADAASYDAKRQGRNAIMVDGDATAPSSCGTEG</sequence>
<comment type="subcellular location">
    <subcellularLocation>
        <location evidence="2">Cell membrane</location>
        <topology evidence="2">Multi-pass membrane protein</topology>
    </subcellularLocation>
</comment>
<dbReference type="NCBIfam" id="TIGR00254">
    <property type="entry name" value="GGDEF"/>
    <property type="match status" value="1"/>
</dbReference>
<evidence type="ECO:0000313" key="11">
    <source>
        <dbReference type="EMBL" id="MBB3185042.1"/>
    </source>
</evidence>
<dbReference type="SMART" id="SM00086">
    <property type="entry name" value="PAC"/>
    <property type="match status" value="1"/>
</dbReference>
<dbReference type="Pfam" id="PF00990">
    <property type="entry name" value="GGDEF"/>
    <property type="match status" value="1"/>
</dbReference>
<dbReference type="GO" id="GO:0006355">
    <property type="term" value="P:regulation of DNA-templated transcription"/>
    <property type="evidence" value="ECO:0007669"/>
    <property type="project" value="InterPro"/>
</dbReference>
<keyword evidence="4 7" id="KW-0812">Transmembrane</keyword>
<dbReference type="PROSITE" id="PS50112">
    <property type="entry name" value="PAS"/>
    <property type="match status" value="1"/>
</dbReference>
<dbReference type="Proteomes" id="UP000563050">
    <property type="component" value="Unassembled WGS sequence"/>
</dbReference>
<dbReference type="EMBL" id="JACHXQ010000009">
    <property type="protein sequence ID" value="MBB3185042.1"/>
    <property type="molecule type" value="Genomic_DNA"/>
</dbReference>
<keyword evidence="3" id="KW-1003">Cell membrane</keyword>
<dbReference type="Gene3D" id="3.30.70.270">
    <property type="match status" value="1"/>
</dbReference>
<dbReference type="CDD" id="cd18774">
    <property type="entry name" value="PDC2_HK_sensor"/>
    <property type="match status" value="1"/>
</dbReference>
<dbReference type="InterPro" id="IPR000014">
    <property type="entry name" value="PAS"/>
</dbReference>
<feature type="domain" description="PAS" evidence="8">
    <location>
        <begin position="370"/>
        <end position="439"/>
    </location>
</feature>
<evidence type="ECO:0000256" key="5">
    <source>
        <dbReference type="ARBA" id="ARBA00022989"/>
    </source>
</evidence>
<evidence type="ECO:0000259" key="8">
    <source>
        <dbReference type="PROSITE" id="PS50112"/>
    </source>
</evidence>
<dbReference type="InterPro" id="IPR029787">
    <property type="entry name" value="Nucleotide_cyclase"/>
</dbReference>
<dbReference type="PROSITE" id="PS50113">
    <property type="entry name" value="PAC"/>
    <property type="match status" value="1"/>
</dbReference>
<dbReference type="SMART" id="SM00091">
    <property type="entry name" value="PAS"/>
    <property type="match status" value="1"/>
</dbReference>
<organism evidence="11 12">
    <name type="scientific">Halomonas fontilapidosi</name>
    <dbReference type="NCBI Taxonomy" id="616675"/>
    <lineage>
        <taxon>Bacteria</taxon>
        <taxon>Pseudomonadati</taxon>
        <taxon>Pseudomonadota</taxon>
        <taxon>Gammaproteobacteria</taxon>
        <taxon>Oceanospirillales</taxon>
        <taxon>Halomonadaceae</taxon>
        <taxon>Halomonas</taxon>
    </lineage>
</organism>
<dbReference type="FunFam" id="3.30.70.270:FF:000001">
    <property type="entry name" value="Diguanylate cyclase domain protein"/>
    <property type="match status" value="1"/>
</dbReference>
<evidence type="ECO:0000256" key="7">
    <source>
        <dbReference type="SAM" id="Phobius"/>
    </source>
</evidence>
<dbReference type="Gene3D" id="3.30.450.20">
    <property type="entry name" value="PAS domain"/>
    <property type="match status" value="2"/>
</dbReference>
<proteinExistence type="predicted"/>
<dbReference type="CDD" id="cd01949">
    <property type="entry name" value="GGDEF"/>
    <property type="match status" value="1"/>
</dbReference>
<evidence type="ECO:0000256" key="1">
    <source>
        <dbReference type="ARBA" id="ARBA00001946"/>
    </source>
</evidence>
<evidence type="ECO:0000256" key="4">
    <source>
        <dbReference type="ARBA" id="ARBA00022692"/>
    </source>
</evidence>
<keyword evidence="5 7" id="KW-1133">Transmembrane helix</keyword>
<dbReference type="Pfam" id="PF02743">
    <property type="entry name" value="dCache_1"/>
    <property type="match status" value="1"/>
</dbReference>
<protein>
    <submittedName>
        <fullName evidence="11">Diguanylate cyclase (GGDEF)-like protein/PAS domain S-box-containing protein</fullName>
    </submittedName>
</protein>
<dbReference type="PANTHER" id="PTHR44757">
    <property type="entry name" value="DIGUANYLATE CYCLASE DGCP"/>
    <property type="match status" value="1"/>
</dbReference>
<dbReference type="InterPro" id="IPR043128">
    <property type="entry name" value="Rev_trsase/Diguanyl_cyclase"/>
</dbReference>
<evidence type="ECO:0000256" key="2">
    <source>
        <dbReference type="ARBA" id="ARBA00004651"/>
    </source>
</evidence>
<dbReference type="NCBIfam" id="TIGR00229">
    <property type="entry name" value="sensory_box"/>
    <property type="match status" value="1"/>
</dbReference>
<dbReference type="InterPro" id="IPR000160">
    <property type="entry name" value="GGDEF_dom"/>
</dbReference>
<evidence type="ECO:0000259" key="9">
    <source>
        <dbReference type="PROSITE" id="PS50113"/>
    </source>
</evidence>
<dbReference type="CDD" id="cd00130">
    <property type="entry name" value="PAS"/>
    <property type="match status" value="1"/>
</dbReference>
<gene>
    <name evidence="11" type="ORF">FHR95_002622</name>
</gene>
<dbReference type="AlphaFoldDB" id="A0A7W5H073"/>
<dbReference type="InterPro" id="IPR001610">
    <property type="entry name" value="PAC"/>
</dbReference>
<evidence type="ECO:0000256" key="6">
    <source>
        <dbReference type="ARBA" id="ARBA00023136"/>
    </source>
</evidence>
<dbReference type="SMART" id="SM00267">
    <property type="entry name" value="GGDEF"/>
    <property type="match status" value="1"/>
</dbReference>
<dbReference type="InterPro" id="IPR052155">
    <property type="entry name" value="Biofilm_reg_signaling"/>
</dbReference>
<reference evidence="11 12" key="1">
    <citation type="submission" date="2020-08" db="EMBL/GenBank/DDBJ databases">
        <title>Genomic Encyclopedia of Type Strains, Phase III (KMG-III): the genomes of soil and plant-associated and newly described type strains.</title>
        <authorList>
            <person name="Whitman W."/>
        </authorList>
    </citation>
    <scope>NUCLEOTIDE SEQUENCE [LARGE SCALE GENOMIC DNA]</scope>
    <source>
        <strain evidence="11 12">CECT 7341</strain>
    </source>
</reference>
<dbReference type="Pfam" id="PF00989">
    <property type="entry name" value="PAS"/>
    <property type="match status" value="1"/>
</dbReference>
<dbReference type="GO" id="GO:0003824">
    <property type="term" value="F:catalytic activity"/>
    <property type="evidence" value="ECO:0007669"/>
    <property type="project" value="UniProtKB-ARBA"/>
</dbReference>
<keyword evidence="6 7" id="KW-0472">Membrane</keyword>
<feature type="domain" description="GGDEF" evidence="10">
    <location>
        <begin position="525"/>
        <end position="658"/>
    </location>
</feature>
<dbReference type="InterPro" id="IPR000700">
    <property type="entry name" value="PAS-assoc_C"/>
</dbReference>
<evidence type="ECO:0000313" key="12">
    <source>
        <dbReference type="Proteomes" id="UP000563050"/>
    </source>
</evidence>
<dbReference type="SUPFAM" id="SSF55073">
    <property type="entry name" value="Nucleotide cyclase"/>
    <property type="match status" value="1"/>
</dbReference>
<dbReference type="RefSeq" id="WP_343065216.1">
    <property type="nucleotide sequence ID" value="NZ_JACHXQ010000009.1"/>
</dbReference>
<dbReference type="CDD" id="cd12914">
    <property type="entry name" value="PDC1_DGC_like"/>
    <property type="match status" value="1"/>
</dbReference>
<dbReference type="SUPFAM" id="SSF55785">
    <property type="entry name" value="PYP-like sensor domain (PAS domain)"/>
    <property type="match status" value="1"/>
</dbReference>
<comment type="caution">
    <text evidence="11">The sequence shown here is derived from an EMBL/GenBank/DDBJ whole genome shotgun (WGS) entry which is preliminary data.</text>
</comment>
<feature type="domain" description="PAC" evidence="9">
    <location>
        <begin position="442"/>
        <end position="493"/>
    </location>
</feature>
<accession>A0A7W5H073</accession>